<comment type="caution">
    <text evidence="2">The sequence shown here is derived from an EMBL/GenBank/DDBJ whole genome shotgun (WGS) entry which is preliminary data.</text>
</comment>
<organism evidence="2 3">
    <name type="scientific">Hypsibius exemplaris</name>
    <name type="common">Freshwater tardigrade</name>
    <dbReference type="NCBI Taxonomy" id="2072580"/>
    <lineage>
        <taxon>Eukaryota</taxon>
        <taxon>Metazoa</taxon>
        <taxon>Ecdysozoa</taxon>
        <taxon>Tardigrada</taxon>
        <taxon>Eutardigrada</taxon>
        <taxon>Parachela</taxon>
        <taxon>Hypsibioidea</taxon>
        <taxon>Hypsibiidae</taxon>
        <taxon>Hypsibius</taxon>
    </lineage>
</organism>
<proteinExistence type="predicted"/>
<feature type="region of interest" description="Disordered" evidence="1">
    <location>
        <begin position="1"/>
        <end position="31"/>
    </location>
</feature>
<accession>A0A1W0WPQ1</accession>
<dbReference type="OrthoDB" id="446723at2759"/>
<protein>
    <submittedName>
        <fullName evidence="2">Uncharacterized protein</fullName>
    </submittedName>
</protein>
<gene>
    <name evidence="2" type="ORF">BV898_08739</name>
</gene>
<evidence type="ECO:0000256" key="1">
    <source>
        <dbReference type="SAM" id="MobiDB-lite"/>
    </source>
</evidence>
<evidence type="ECO:0000313" key="3">
    <source>
        <dbReference type="Proteomes" id="UP000192578"/>
    </source>
</evidence>
<name>A0A1W0WPQ1_HYPEX</name>
<reference evidence="3" key="1">
    <citation type="submission" date="2017-01" db="EMBL/GenBank/DDBJ databases">
        <title>Comparative genomics of anhydrobiosis in the tardigrade Hypsibius dujardini.</title>
        <authorList>
            <person name="Yoshida Y."/>
            <person name="Koutsovoulos G."/>
            <person name="Laetsch D."/>
            <person name="Stevens L."/>
            <person name="Kumar S."/>
            <person name="Horikawa D."/>
            <person name="Ishino K."/>
            <person name="Komine S."/>
            <person name="Tomita M."/>
            <person name="Blaxter M."/>
            <person name="Arakawa K."/>
        </authorList>
    </citation>
    <scope>NUCLEOTIDE SEQUENCE [LARGE SCALE GENOMIC DNA]</scope>
    <source>
        <strain evidence="3">Z151</strain>
    </source>
</reference>
<dbReference type="EMBL" id="MTYJ01000065">
    <property type="protein sequence ID" value="OQV17159.1"/>
    <property type="molecule type" value="Genomic_DNA"/>
</dbReference>
<dbReference type="Proteomes" id="UP000192578">
    <property type="component" value="Unassembled WGS sequence"/>
</dbReference>
<feature type="compositionally biased region" description="Polar residues" evidence="1">
    <location>
        <begin position="7"/>
        <end position="19"/>
    </location>
</feature>
<keyword evidence="3" id="KW-1185">Reference proteome</keyword>
<sequence length="85" mass="8951">MSPARAPTSNNNASSLQPNPNVPGPRTLLDSSQRENAGITCRDVCWLFCCPPWPSSIAAKLAFVPPEASYKFVVASAEGTGTTLS</sequence>
<evidence type="ECO:0000313" key="2">
    <source>
        <dbReference type="EMBL" id="OQV17159.1"/>
    </source>
</evidence>
<dbReference type="AlphaFoldDB" id="A0A1W0WPQ1"/>